<feature type="compositionally biased region" description="Low complexity" evidence="10">
    <location>
        <begin position="618"/>
        <end position="629"/>
    </location>
</feature>
<evidence type="ECO:0000313" key="13">
    <source>
        <dbReference type="Proteomes" id="UP000440578"/>
    </source>
</evidence>
<organism evidence="12 13">
    <name type="scientific">Amphibalanus amphitrite</name>
    <name type="common">Striped barnacle</name>
    <name type="synonym">Balanus amphitrite</name>
    <dbReference type="NCBI Taxonomy" id="1232801"/>
    <lineage>
        <taxon>Eukaryota</taxon>
        <taxon>Metazoa</taxon>
        <taxon>Ecdysozoa</taxon>
        <taxon>Arthropoda</taxon>
        <taxon>Crustacea</taxon>
        <taxon>Multicrustacea</taxon>
        <taxon>Cirripedia</taxon>
        <taxon>Thoracica</taxon>
        <taxon>Thoracicalcarea</taxon>
        <taxon>Balanomorpha</taxon>
        <taxon>Balanoidea</taxon>
        <taxon>Balanidae</taxon>
        <taxon>Amphibalaninae</taxon>
        <taxon>Amphibalanus</taxon>
    </lineage>
</organism>
<gene>
    <name evidence="12" type="primary">Znf592</name>
    <name evidence="12" type="ORF">FJT64_015042</name>
</gene>
<dbReference type="Proteomes" id="UP000440578">
    <property type="component" value="Unassembled WGS sequence"/>
</dbReference>
<sequence length="776" mass="84316">MSVESESASLLADLSAGGDDLMPAVRQSRGFIEPEQEPAPAPVVAQTAEPAEPEPTAAALPALGDGAATCAERLELLGMLLASPCPSSTITAPPERLQLPLPADGFMCDQCGDRFVLPGSLAQHQQRRSMRVTLNCPMCQALVVFDNKCQLLEHLDAHKIDPVSIDPALIDASALTAAELGIVPPTPAATAAPVPASASPGAAKRPVKAQGVNKIVRPSPMSCPMCNQLCSTLTLGEHLCPEPEDELTPLPAPPPRCPDCQQPCATECSMMAHQGLHKPDLWPYPYVCPECGVKILGTHDQALQHVVAGCLHMTRDVKICCSICREELEDAKTHMVQAHVQKLYKCRRCPLAFESANGFNSHLLEKHGGVLIAGESPFMSILKCPFCAATFNNANALKEHMGSRKHGERVLQQVSFVFRCPECELDFSVKSELAKHLAKQHPDFKPVSMILPLRSTEPPPPPPPSRLMGRPRNTSDTPTRSQRGPVVYACGICHTDFKRKPDYTEHARMHLRDGVPICLLCNTRFGTMQMLKNHLNDHASEPGRDRCGLCYAKLNTVASLQYHLEGEHGMRTFDCVRCSMSFERLTDLNRHNFSVHRSSGRGVRRTGANQPVPTPAALAQTAAATRSPALSVKRAPPVKDEMPAKRRRAPAVQDEPEMHLQLEEEEVDEPQPRTDGETLEEIANFVAAGDGERSAQFVVEEEPVAGETEEVIELELNEGEITAKQVDAFGAETALPATEEAEYIMPDLDGAGTPHRPSETEEMLDIKPNIAAAHAQ</sequence>
<dbReference type="Gene3D" id="3.30.160.60">
    <property type="entry name" value="Classic Zinc Finger"/>
    <property type="match status" value="4"/>
</dbReference>
<evidence type="ECO:0000256" key="10">
    <source>
        <dbReference type="SAM" id="MobiDB-lite"/>
    </source>
</evidence>
<feature type="compositionally biased region" description="Polar residues" evidence="10">
    <location>
        <begin position="472"/>
        <end position="482"/>
    </location>
</feature>
<evidence type="ECO:0000259" key="11">
    <source>
        <dbReference type="PROSITE" id="PS50157"/>
    </source>
</evidence>
<keyword evidence="2" id="KW-0479">Metal-binding</keyword>
<dbReference type="SUPFAM" id="SSF57667">
    <property type="entry name" value="beta-beta-alpha zinc fingers"/>
    <property type="match status" value="3"/>
</dbReference>
<keyword evidence="3" id="KW-0677">Repeat</keyword>
<proteinExistence type="predicted"/>
<dbReference type="PROSITE" id="PS00028">
    <property type="entry name" value="ZINC_FINGER_C2H2_1"/>
    <property type="match status" value="6"/>
</dbReference>
<comment type="subcellular location">
    <subcellularLocation>
        <location evidence="1">Nucleus</location>
    </subcellularLocation>
</comment>
<dbReference type="InterPro" id="IPR036236">
    <property type="entry name" value="Znf_C2H2_sf"/>
</dbReference>
<dbReference type="SMART" id="SM00355">
    <property type="entry name" value="ZnF_C2H2"/>
    <property type="match status" value="12"/>
</dbReference>
<dbReference type="EMBL" id="VIIS01000017">
    <property type="protein sequence ID" value="KAF0314462.1"/>
    <property type="molecule type" value="Genomic_DNA"/>
</dbReference>
<evidence type="ECO:0000256" key="7">
    <source>
        <dbReference type="ARBA" id="ARBA00023163"/>
    </source>
</evidence>
<dbReference type="Pfam" id="PF00096">
    <property type="entry name" value="zf-C2H2"/>
    <property type="match status" value="2"/>
</dbReference>
<evidence type="ECO:0000256" key="4">
    <source>
        <dbReference type="ARBA" id="ARBA00022771"/>
    </source>
</evidence>
<keyword evidence="8" id="KW-0539">Nucleus</keyword>
<feature type="compositionally biased region" description="Low complexity" evidence="10">
    <location>
        <begin position="1"/>
        <end position="21"/>
    </location>
</feature>
<dbReference type="Pfam" id="PF12171">
    <property type="entry name" value="zf-C2H2_jaz"/>
    <property type="match status" value="1"/>
</dbReference>
<feature type="domain" description="C2H2-type" evidence="11">
    <location>
        <begin position="573"/>
        <end position="601"/>
    </location>
</feature>
<keyword evidence="7" id="KW-0804">Transcription</keyword>
<feature type="region of interest" description="Disordered" evidence="10">
    <location>
        <begin position="454"/>
        <end position="482"/>
    </location>
</feature>
<dbReference type="PANTHER" id="PTHR47772">
    <property type="entry name" value="ZINC FINGER PROTEIN 200"/>
    <property type="match status" value="1"/>
</dbReference>
<evidence type="ECO:0000256" key="6">
    <source>
        <dbReference type="ARBA" id="ARBA00023015"/>
    </source>
</evidence>
<feature type="region of interest" description="Disordered" evidence="10">
    <location>
        <begin position="618"/>
        <end position="659"/>
    </location>
</feature>
<dbReference type="InterPro" id="IPR057356">
    <property type="entry name" value="Znf-C2H2_ZNF592"/>
</dbReference>
<reference evidence="12 13" key="1">
    <citation type="submission" date="2019-07" db="EMBL/GenBank/DDBJ databases">
        <title>Draft genome assembly of a fouling barnacle, Amphibalanus amphitrite (Darwin, 1854): The first reference genome for Thecostraca.</title>
        <authorList>
            <person name="Kim W."/>
        </authorList>
    </citation>
    <scope>NUCLEOTIDE SEQUENCE [LARGE SCALE GENOMIC DNA]</scope>
    <source>
        <strain evidence="12">SNU_AA5</strain>
        <tissue evidence="12">Soma without cirri and trophi</tissue>
    </source>
</reference>
<dbReference type="InterPro" id="IPR013087">
    <property type="entry name" value="Znf_C2H2_type"/>
</dbReference>
<keyword evidence="6" id="KW-0805">Transcription regulation</keyword>
<evidence type="ECO:0000313" key="12">
    <source>
        <dbReference type="EMBL" id="KAF0314462.1"/>
    </source>
</evidence>
<feature type="domain" description="C2H2-type" evidence="11">
    <location>
        <begin position="418"/>
        <end position="446"/>
    </location>
</feature>
<evidence type="ECO:0000256" key="2">
    <source>
        <dbReference type="ARBA" id="ARBA00022723"/>
    </source>
</evidence>
<evidence type="ECO:0000256" key="3">
    <source>
        <dbReference type="ARBA" id="ARBA00022737"/>
    </source>
</evidence>
<dbReference type="GO" id="GO:0008270">
    <property type="term" value="F:zinc ion binding"/>
    <property type="evidence" value="ECO:0007669"/>
    <property type="project" value="UniProtKB-KW"/>
</dbReference>
<dbReference type="Pfam" id="PF25412">
    <property type="entry name" value="zf-C2H2_ZNF592"/>
    <property type="match status" value="1"/>
</dbReference>
<keyword evidence="5" id="KW-0862">Zinc</keyword>
<evidence type="ECO:0000256" key="5">
    <source>
        <dbReference type="ARBA" id="ARBA00022833"/>
    </source>
</evidence>
<feature type="compositionally biased region" description="Low complexity" evidence="10">
    <location>
        <begin position="42"/>
        <end position="54"/>
    </location>
</feature>
<comment type="caution">
    <text evidence="12">The sequence shown here is derived from an EMBL/GenBank/DDBJ whole genome shotgun (WGS) entry which is preliminary data.</text>
</comment>
<dbReference type="GO" id="GO:0005634">
    <property type="term" value="C:nucleus"/>
    <property type="evidence" value="ECO:0007669"/>
    <property type="project" value="UniProtKB-SubCell"/>
</dbReference>
<feature type="domain" description="C2H2-type" evidence="11">
    <location>
        <begin position="106"/>
        <end position="133"/>
    </location>
</feature>
<keyword evidence="13" id="KW-1185">Reference proteome</keyword>
<dbReference type="OrthoDB" id="4748970at2759"/>
<dbReference type="PROSITE" id="PS50157">
    <property type="entry name" value="ZINC_FINGER_C2H2_2"/>
    <property type="match status" value="4"/>
</dbReference>
<dbReference type="InterPro" id="IPR050636">
    <property type="entry name" value="C2H2-ZF_domain-containing"/>
</dbReference>
<feature type="region of interest" description="Disordered" evidence="10">
    <location>
        <begin position="1"/>
        <end position="54"/>
    </location>
</feature>
<feature type="domain" description="C2H2-type" evidence="11">
    <location>
        <begin position="488"/>
        <end position="510"/>
    </location>
</feature>
<keyword evidence="4 9" id="KW-0863">Zinc-finger</keyword>
<evidence type="ECO:0000256" key="1">
    <source>
        <dbReference type="ARBA" id="ARBA00004123"/>
    </source>
</evidence>
<accession>A0A6A4XHK5</accession>
<name>A0A6A4XHK5_AMPAM</name>
<dbReference type="PANTHER" id="PTHR47772:SF13">
    <property type="entry name" value="GASTRULA ZINC FINGER PROTEIN XLCGF49.1-LIKE-RELATED"/>
    <property type="match status" value="1"/>
</dbReference>
<dbReference type="AlphaFoldDB" id="A0A6A4XHK5"/>
<evidence type="ECO:0000256" key="9">
    <source>
        <dbReference type="PROSITE-ProRule" id="PRU00042"/>
    </source>
</evidence>
<dbReference type="InterPro" id="IPR022755">
    <property type="entry name" value="Znf_C2H2_jaz"/>
</dbReference>
<protein>
    <submittedName>
        <fullName evidence="12">Zinc finger protein 592</fullName>
    </submittedName>
</protein>
<evidence type="ECO:0000256" key="8">
    <source>
        <dbReference type="ARBA" id="ARBA00023242"/>
    </source>
</evidence>